<sequence>MKTKVFILCILNYIFTSYAQAQTHTQGRIVYEVTFSKEFFAQSKK</sequence>
<organism evidence="2 3">
    <name type="scientific">Thermoflexibacter ruber</name>
    <dbReference type="NCBI Taxonomy" id="1003"/>
    <lineage>
        <taxon>Bacteria</taxon>
        <taxon>Pseudomonadati</taxon>
        <taxon>Bacteroidota</taxon>
        <taxon>Cytophagia</taxon>
        <taxon>Cytophagales</taxon>
        <taxon>Thermoflexibacteraceae</taxon>
        <taxon>Thermoflexibacter</taxon>
    </lineage>
</organism>
<evidence type="ECO:0008006" key="4">
    <source>
        <dbReference type="Google" id="ProtNLM"/>
    </source>
</evidence>
<name>A0A1I2FRG2_9BACT</name>
<dbReference type="AlphaFoldDB" id="A0A1I2FRG2"/>
<evidence type="ECO:0000256" key="1">
    <source>
        <dbReference type="SAM" id="SignalP"/>
    </source>
</evidence>
<protein>
    <recommendedName>
        <fullName evidence="4">GLPGLI family protein</fullName>
    </recommendedName>
</protein>
<dbReference type="Proteomes" id="UP000199513">
    <property type="component" value="Unassembled WGS sequence"/>
</dbReference>
<gene>
    <name evidence="2" type="ORF">SAMN04488541_101523</name>
</gene>
<accession>A0A1I2FRG2</accession>
<keyword evidence="1" id="KW-0732">Signal</keyword>
<reference evidence="2 3" key="1">
    <citation type="submission" date="2016-10" db="EMBL/GenBank/DDBJ databases">
        <authorList>
            <person name="de Groot N.N."/>
        </authorList>
    </citation>
    <scope>NUCLEOTIDE SEQUENCE [LARGE SCALE GENOMIC DNA]</scope>
    <source>
        <strain>GEY</strain>
        <strain evidence="3">DSM 9560</strain>
    </source>
</reference>
<dbReference type="EMBL" id="FONY01000015">
    <property type="protein sequence ID" value="SFF08004.1"/>
    <property type="molecule type" value="Genomic_DNA"/>
</dbReference>
<dbReference type="STRING" id="1003.SAMN04488541_101523"/>
<evidence type="ECO:0000313" key="3">
    <source>
        <dbReference type="Proteomes" id="UP000199513"/>
    </source>
</evidence>
<proteinExistence type="predicted"/>
<keyword evidence="3" id="KW-1185">Reference proteome</keyword>
<feature type="chain" id="PRO_5011784517" description="GLPGLI family protein" evidence="1">
    <location>
        <begin position="22"/>
        <end position="45"/>
    </location>
</feature>
<evidence type="ECO:0000313" key="2">
    <source>
        <dbReference type="EMBL" id="SFF08004.1"/>
    </source>
</evidence>
<feature type="signal peptide" evidence="1">
    <location>
        <begin position="1"/>
        <end position="21"/>
    </location>
</feature>